<gene>
    <name evidence="1" type="ORF">F2Q69_00020604</name>
</gene>
<protein>
    <submittedName>
        <fullName evidence="1">Uncharacterized protein</fullName>
    </submittedName>
</protein>
<reference evidence="1" key="1">
    <citation type="submission" date="2019-12" db="EMBL/GenBank/DDBJ databases">
        <title>Genome sequencing and annotation of Brassica cretica.</title>
        <authorList>
            <person name="Studholme D.J."/>
            <person name="Sarris P."/>
        </authorList>
    </citation>
    <scope>NUCLEOTIDE SEQUENCE</scope>
    <source>
        <strain evidence="1">PFS-109/04</strain>
        <tissue evidence="1">Leaf</tissue>
    </source>
</reference>
<organism evidence="1 2">
    <name type="scientific">Brassica cretica</name>
    <name type="common">Mustard</name>
    <dbReference type="NCBI Taxonomy" id="69181"/>
    <lineage>
        <taxon>Eukaryota</taxon>
        <taxon>Viridiplantae</taxon>
        <taxon>Streptophyta</taxon>
        <taxon>Embryophyta</taxon>
        <taxon>Tracheophyta</taxon>
        <taxon>Spermatophyta</taxon>
        <taxon>Magnoliopsida</taxon>
        <taxon>eudicotyledons</taxon>
        <taxon>Gunneridae</taxon>
        <taxon>Pentapetalae</taxon>
        <taxon>rosids</taxon>
        <taxon>malvids</taxon>
        <taxon>Brassicales</taxon>
        <taxon>Brassicaceae</taxon>
        <taxon>Brassiceae</taxon>
        <taxon>Brassica</taxon>
    </lineage>
</organism>
<evidence type="ECO:0000313" key="2">
    <source>
        <dbReference type="Proteomes" id="UP000712600"/>
    </source>
</evidence>
<comment type="caution">
    <text evidence="1">The sequence shown here is derived from an EMBL/GenBank/DDBJ whole genome shotgun (WGS) entry which is preliminary data.</text>
</comment>
<accession>A0A8S9Q3S0</accession>
<name>A0A8S9Q3S0_BRACR</name>
<proteinExistence type="predicted"/>
<dbReference type="Proteomes" id="UP000712600">
    <property type="component" value="Unassembled WGS sequence"/>
</dbReference>
<dbReference type="AlphaFoldDB" id="A0A8S9Q3S0"/>
<dbReference type="EMBL" id="QGKX02001290">
    <property type="protein sequence ID" value="KAF3537279.1"/>
    <property type="molecule type" value="Genomic_DNA"/>
</dbReference>
<sequence>MKNCLTSSPLRHVKSLPLPLSFDLPIYLRRRLKKLDGRGLGVNNGGLGVNSGGLDFVNGSLARWRGLNKLTCGVLGWWSRPQRRRNRRS</sequence>
<evidence type="ECO:0000313" key="1">
    <source>
        <dbReference type="EMBL" id="KAF3537279.1"/>
    </source>
</evidence>